<dbReference type="InterPro" id="IPR044713">
    <property type="entry name" value="DNJA1/2-like"/>
</dbReference>
<dbReference type="Gene3D" id="2.10.230.10">
    <property type="entry name" value="Heat shock protein DnaJ, cysteine-rich domain"/>
    <property type="match status" value="1"/>
</dbReference>
<comment type="caution">
    <text evidence="7">The sequence shown here is derived from an EMBL/GenBank/DDBJ whole genome shotgun (WGS) entry which is preliminary data.</text>
</comment>
<accession>A0AAD3CV26</accession>
<dbReference type="Pfam" id="PF00226">
    <property type="entry name" value="DnaJ"/>
    <property type="match status" value="1"/>
</dbReference>
<dbReference type="SUPFAM" id="SSF49493">
    <property type="entry name" value="HSP40/DnaJ peptide-binding domain"/>
    <property type="match status" value="2"/>
</dbReference>
<keyword evidence="2" id="KW-0677">Repeat</keyword>
<dbReference type="SUPFAM" id="SSF46565">
    <property type="entry name" value="Chaperone J-domain"/>
    <property type="match status" value="1"/>
</dbReference>
<dbReference type="Gene3D" id="2.60.260.20">
    <property type="entry name" value="Urease metallochaperone UreE, N-terminal domain"/>
    <property type="match status" value="2"/>
</dbReference>
<dbReference type="InterPro" id="IPR036869">
    <property type="entry name" value="J_dom_sf"/>
</dbReference>
<dbReference type="FunFam" id="2.10.230.10:FF:000001">
    <property type="entry name" value="DnaJ subfamily A member 2"/>
    <property type="match status" value="1"/>
</dbReference>
<proteinExistence type="predicted"/>
<dbReference type="InterPro" id="IPR001305">
    <property type="entry name" value="HSP_DnaJ_Cys-rich_dom"/>
</dbReference>
<dbReference type="PANTHER" id="PTHR43888">
    <property type="entry name" value="DNAJ-LIKE-2, ISOFORM A-RELATED"/>
    <property type="match status" value="1"/>
</dbReference>
<dbReference type="EMBL" id="BLLK01000045">
    <property type="protein sequence ID" value="GFH51450.1"/>
    <property type="molecule type" value="Genomic_DNA"/>
</dbReference>
<dbReference type="PRINTS" id="PR00625">
    <property type="entry name" value="JDOMAIN"/>
</dbReference>
<dbReference type="PROSITE" id="PS50076">
    <property type="entry name" value="DNAJ_2"/>
    <property type="match status" value="1"/>
</dbReference>
<feature type="compositionally biased region" description="Polar residues" evidence="5">
    <location>
        <begin position="401"/>
        <end position="410"/>
    </location>
</feature>
<evidence type="ECO:0000256" key="4">
    <source>
        <dbReference type="ARBA" id="ARBA00022833"/>
    </source>
</evidence>
<keyword evidence="8" id="KW-1185">Reference proteome</keyword>
<dbReference type="CDD" id="cd10747">
    <property type="entry name" value="DnaJ_C"/>
    <property type="match status" value="1"/>
</dbReference>
<evidence type="ECO:0000256" key="5">
    <source>
        <dbReference type="SAM" id="MobiDB-lite"/>
    </source>
</evidence>
<dbReference type="Pfam" id="PF00684">
    <property type="entry name" value="DnaJ_CXXCXGXG"/>
    <property type="match status" value="1"/>
</dbReference>
<keyword evidence="4" id="KW-0862">Zinc</keyword>
<evidence type="ECO:0000313" key="8">
    <source>
        <dbReference type="Proteomes" id="UP001054902"/>
    </source>
</evidence>
<dbReference type="GO" id="GO:0008270">
    <property type="term" value="F:zinc ion binding"/>
    <property type="evidence" value="ECO:0007669"/>
    <property type="project" value="UniProtKB-KW"/>
</dbReference>
<name>A0AAD3CV26_9STRA</name>
<dbReference type="CDD" id="cd06257">
    <property type="entry name" value="DnaJ"/>
    <property type="match status" value="1"/>
</dbReference>
<dbReference type="SMART" id="SM00271">
    <property type="entry name" value="DnaJ"/>
    <property type="match status" value="1"/>
</dbReference>
<gene>
    <name evidence="7" type="ORF">CTEN210_07926</name>
</gene>
<dbReference type="InterPro" id="IPR018253">
    <property type="entry name" value="DnaJ_domain_CS"/>
</dbReference>
<keyword evidence="3" id="KW-0863">Zinc-finger</keyword>
<feature type="domain" description="J" evidence="6">
    <location>
        <begin position="30"/>
        <end position="91"/>
    </location>
</feature>
<evidence type="ECO:0000256" key="3">
    <source>
        <dbReference type="ARBA" id="ARBA00022771"/>
    </source>
</evidence>
<dbReference type="SUPFAM" id="SSF57938">
    <property type="entry name" value="DnaJ/Hsp40 cysteine-rich domain"/>
    <property type="match status" value="1"/>
</dbReference>
<dbReference type="InterPro" id="IPR008971">
    <property type="entry name" value="HSP40/DnaJ_pept-bd"/>
</dbReference>
<dbReference type="InterPro" id="IPR001623">
    <property type="entry name" value="DnaJ_domain"/>
</dbReference>
<evidence type="ECO:0000259" key="6">
    <source>
        <dbReference type="PROSITE" id="PS50076"/>
    </source>
</evidence>
<evidence type="ECO:0000256" key="1">
    <source>
        <dbReference type="ARBA" id="ARBA00022723"/>
    </source>
</evidence>
<protein>
    <submittedName>
        <fullName evidence="7">DnaJ homolog subfamily A member 2</fullName>
    </submittedName>
</protein>
<evidence type="ECO:0000256" key="2">
    <source>
        <dbReference type="ARBA" id="ARBA00022737"/>
    </source>
</evidence>
<dbReference type="PROSITE" id="PS00636">
    <property type="entry name" value="DNAJ_1"/>
    <property type="match status" value="1"/>
</dbReference>
<dbReference type="Gene3D" id="1.10.287.110">
    <property type="entry name" value="DnaJ domain"/>
    <property type="match status" value="1"/>
</dbReference>
<sequence length="410" mass="44953">MFGGIPFEHFGAGGMPGMGGAPSGDVDTEKLYETLEISKDASEKDIKKAYRRLSRVHHPDKGGDEHKFKEIAAAYEILSDPEKRKMYDQYGLEGVENGSPSAGGEDLFSMFFGGGGRRGPRGPKKGPSINHPIKCSLDDIYNGKTVKLAVNRKVIVGEVKTCSACDGQGAKMEVRQIGPGMIQQMQRTCPDCKGQGNTAEQNSERKILEVHIEKGARDGQKISFKGMGDEIPGMEPGDINFIVQVRDHDVFKRQGADLLVQKELSLNQALCGFAFKLTHLDGRQIVIRSKPGEIIKPESTVRNKAMPYCKLIQNEGMPSIGNPFVKGNLYILFRVTFPEDGAFTPEQLKVLKEILPDPDMECDYEDDVEEVNMDSADLRQFGKGGAHGSGESAYDSDSDDGPQQVQCQQS</sequence>
<evidence type="ECO:0000313" key="7">
    <source>
        <dbReference type="EMBL" id="GFH51450.1"/>
    </source>
</evidence>
<organism evidence="7 8">
    <name type="scientific">Chaetoceros tenuissimus</name>
    <dbReference type="NCBI Taxonomy" id="426638"/>
    <lineage>
        <taxon>Eukaryota</taxon>
        <taxon>Sar</taxon>
        <taxon>Stramenopiles</taxon>
        <taxon>Ochrophyta</taxon>
        <taxon>Bacillariophyta</taxon>
        <taxon>Coscinodiscophyceae</taxon>
        <taxon>Chaetocerotophycidae</taxon>
        <taxon>Chaetocerotales</taxon>
        <taxon>Chaetocerotaceae</taxon>
        <taxon>Chaetoceros</taxon>
    </lineage>
</organism>
<dbReference type="Pfam" id="PF01556">
    <property type="entry name" value="DnaJ_C"/>
    <property type="match status" value="1"/>
</dbReference>
<reference evidence="7 8" key="1">
    <citation type="journal article" date="2021" name="Sci. Rep.">
        <title>The genome of the diatom Chaetoceros tenuissimus carries an ancient integrated fragment of an extant virus.</title>
        <authorList>
            <person name="Hongo Y."/>
            <person name="Kimura K."/>
            <person name="Takaki Y."/>
            <person name="Yoshida Y."/>
            <person name="Baba S."/>
            <person name="Kobayashi G."/>
            <person name="Nagasaki K."/>
            <person name="Hano T."/>
            <person name="Tomaru Y."/>
        </authorList>
    </citation>
    <scope>NUCLEOTIDE SEQUENCE [LARGE SCALE GENOMIC DNA]</scope>
    <source>
        <strain evidence="7 8">NIES-3715</strain>
    </source>
</reference>
<dbReference type="InterPro" id="IPR036410">
    <property type="entry name" value="HSP_DnaJ_Cys-rich_dom_sf"/>
</dbReference>
<dbReference type="GO" id="GO:0030544">
    <property type="term" value="F:Hsp70 protein binding"/>
    <property type="evidence" value="ECO:0007669"/>
    <property type="project" value="InterPro"/>
</dbReference>
<feature type="region of interest" description="Disordered" evidence="5">
    <location>
        <begin position="379"/>
        <end position="410"/>
    </location>
</feature>
<dbReference type="GO" id="GO:0006457">
    <property type="term" value="P:protein folding"/>
    <property type="evidence" value="ECO:0007669"/>
    <property type="project" value="InterPro"/>
</dbReference>
<dbReference type="GO" id="GO:0051082">
    <property type="term" value="F:unfolded protein binding"/>
    <property type="evidence" value="ECO:0007669"/>
    <property type="project" value="InterPro"/>
</dbReference>
<keyword evidence="1" id="KW-0479">Metal-binding</keyword>
<dbReference type="Proteomes" id="UP001054902">
    <property type="component" value="Unassembled WGS sequence"/>
</dbReference>
<dbReference type="InterPro" id="IPR002939">
    <property type="entry name" value="DnaJ_C"/>
</dbReference>
<dbReference type="AlphaFoldDB" id="A0AAD3CV26"/>
<dbReference type="FunFam" id="2.60.260.20:FF:000003">
    <property type="entry name" value="DnaJ subfamily A member 2"/>
    <property type="match status" value="1"/>
</dbReference>